<comment type="pathway">
    <text evidence="9">Cofactor biosynthesis; coenzyme A biosynthesis; CoA from (R)-pantothenate: step 4/5.</text>
</comment>
<dbReference type="NCBIfam" id="TIGR00125">
    <property type="entry name" value="cyt_tran_rel"/>
    <property type="match status" value="1"/>
</dbReference>
<feature type="binding site" evidence="9">
    <location>
        <position position="41"/>
    </location>
    <ligand>
        <name>substrate</name>
    </ligand>
</feature>
<evidence type="ECO:0000256" key="5">
    <source>
        <dbReference type="ARBA" id="ARBA00022840"/>
    </source>
</evidence>
<comment type="similarity">
    <text evidence="9">Belongs to the bacterial CoaD family.</text>
</comment>
<evidence type="ECO:0000256" key="2">
    <source>
        <dbReference type="ARBA" id="ARBA00022679"/>
    </source>
</evidence>
<accession>A0A9D1ZFZ5</accession>
<feature type="binding site" evidence="9">
    <location>
        <position position="87"/>
    </location>
    <ligand>
        <name>substrate</name>
    </ligand>
</feature>
<comment type="caution">
    <text evidence="11">The sequence shown here is derived from an EMBL/GenBank/DDBJ whole genome shotgun (WGS) entry which is preliminary data.</text>
</comment>
<keyword evidence="4 9" id="KW-0547">Nucleotide-binding</keyword>
<keyword evidence="5 9" id="KW-0067">ATP-binding</keyword>
<dbReference type="Gene3D" id="3.40.50.620">
    <property type="entry name" value="HUPs"/>
    <property type="match status" value="1"/>
</dbReference>
<dbReference type="AlphaFoldDB" id="A0A9D1ZFZ5"/>
<organism evidence="11 12">
    <name type="scientific">Candidatus Bacteroides pullicola</name>
    <dbReference type="NCBI Taxonomy" id="2838475"/>
    <lineage>
        <taxon>Bacteria</taxon>
        <taxon>Pseudomonadati</taxon>
        <taxon>Bacteroidota</taxon>
        <taxon>Bacteroidia</taxon>
        <taxon>Bacteroidales</taxon>
        <taxon>Bacteroidaceae</taxon>
        <taxon>Bacteroides</taxon>
    </lineage>
</organism>
<dbReference type="InterPro" id="IPR004821">
    <property type="entry name" value="Cyt_trans-like"/>
</dbReference>
<dbReference type="Pfam" id="PF01467">
    <property type="entry name" value="CTP_transf_like"/>
    <property type="match status" value="1"/>
</dbReference>
<dbReference type="GO" id="GO:0005524">
    <property type="term" value="F:ATP binding"/>
    <property type="evidence" value="ECO:0007669"/>
    <property type="project" value="UniProtKB-KW"/>
</dbReference>
<reference evidence="11" key="2">
    <citation type="submission" date="2021-04" db="EMBL/GenBank/DDBJ databases">
        <authorList>
            <person name="Gilroy R."/>
        </authorList>
    </citation>
    <scope>NUCLEOTIDE SEQUENCE</scope>
    <source>
        <strain evidence="11">Gambia2-208</strain>
    </source>
</reference>
<dbReference type="SUPFAM" id="SSF52374">
    <property type="entry name" value="Nucleotidylyl transferase"/>
    <property type="match status" value="1"/>
</dbReference>
<comment type="subunit">
    <text evidence="9">Homohexamer.</text>
</comment>
<keyword evidence="2 9" id="KW-0808">Transferase</keyword>
<comment type="catalytic activity">
    <reaction evidence="8 9">
        <text>(R)-4'-phosphopantetheine + ATP + H(+) = 3'-dephospho-CoA + diphosphate</text>
        <dbReference type="Rhea" id="RHEA:19801"/>
        <dbReference type="ChEBI" id="CHEBI:15378"/>
        <dbReference type="ChEBI" id="CHEBI:30616"/>
        <dbReference type="ChEBI" id="CHEBI:33019"/>
        <dbReference type="ChEBI" id="CHEBI:57328"/>
        <dbReference type="ChEBI" id="CHEBI:61723"/>
        <dbReference type="EC" id="2.7.7.3"/>
    </reaction>
</comment>
<dbReference type="PRINTS" id="PR01020">
    <property type="entry name" value="LPSBIOSNTHSS"/>
</dbReference>
<comment type="cofactor">
    <cofactor evidence="9">
        <name>Mg(2+)</name>
        <dbReference type="ChEBI" id="CHEBI:18420"/>
    </cofactor>
</comment>
<dbReference type="GO" id="GO:0004595">
    <property type="term" value="F:pantetheine-phosphate adenylyltransferase activity"/>
    <property type="evidence" value="ECO:0007669"/>
    <property type="project" value="UniProtKB-UniRule"/>
</dbReference>
<feature type="domain" description="Cytidyltransferase-like" evidence="10">
    <location>
        <begin position="5"/>
        <end position="132"/>
    </location>
</feature>
<dbReference type="NCBIfam" id="TIGR01510">
    <property type="entry name" value="coaD_prev_kdtB"/>
    <property type="match status" value="1"/>
</dbReference>
<dbReference type="InterPro" id="IPR001980">
    <property type="entry name" value="PPAT"/>
</dbReference>
<dbReference type="HAMAP" id="MF_00151">
    <property type="entry name" value="PPAT_bact"/>
    <property type="match status" value="1"/>
</dbReference>
<evidence type="ECO:0000256" key="9">
    <source>
        <dbReference type="HAMAP-Rule" id="MF_00151"/>
    </source>
</evidence>
<keyword evidence="6 9" id="KW-0460">Magnesium</keyword>
<dbReference type="Proteomes" id="UP000886851">
    <property type="component" value="Unassembled WGS sequence"/>
</dbReference>
<feature type="binding site" evidence="9">
    <location>
        <position position="17"/>
    </location>
    <ligand>
        <name>ATP</name>
        <dbReference type="ChEBI" id="CHEBI:30616"/>
    </ligand>
</feature>
<name>A0A9D1ZFZ5_9BACE</name>
<proteinExistence type="inferred from homology"/>
<feature type="binding site" evidence="9">
    <location>
        <begin position="88"/>
        <end position="90"/>
    </location>
    <ligand>
        <name>ATP</name>
        <dbReference type="ChEBI" id="CHEBI:30616"/>
    </ligand>
</feature>
<keyword evidence="3 9" id="KW-0548">Nucleotidyltransferase</keyword>
<evidence type="ECO:0000256" key="4">
    <source>
        <dbReference type="ARBA" id="ARBA00022741"/>
    </source>
</evidence>
<feature type="binding site" evidence="9">
    <location>
        <begin position="122"/>
        <end position="128"/>
    </location>
    <ligand>
        <name>ATP</name>
        <dbReference type="ChEBI" id="CHEBI:30616"/>
    </ligand>
</feature>
<sequence length="152" mass="17273">MTRAIFPGTFDPFTVGHASIVSRALTFIDEIVIAIGINENKHTHFPLEQRLRMIRDYYRDNPRISVETYDCLTTDFARQAGANLIVRGIRTVKDFEYEETIADINRKLTGIETILLFTEPELTCVSSTIVRELLSFGKDISQFVPKGMNING</sequence>
<evidence type="ECO:0000256" key="6">
    <source>
        <dbReference type="ARBA" id="ARBA00022842"/>
    </source>
</evidence>
<feature type="binding site" evidence="9">
    <location>
        <position position="73"/>
    </location>
    <ligand>
        <name>substrate</name>
    </ligand>
</feature>
<evidence type="ECO:0000256" key="1">
    <source>
        <dbReference type="ARBA" id="ARBA00022490"/>
    </source>
</evidence>
<feature type="binding site" evidence="9">
    <location>
        <begin position="9"/>
        <end position="10"/>
    </location>
    <ligand>
        <name>ATP</name>
        <dbReference type="ChEBI" id="CHEBI:30616"/>
    </ligand>
</feature>
<dbReference type="GO" id="GO:0005737">
    <property type="term" value="C:cytoplasm"/>
    <property type="evidence" value="ECO:0007669"/>
    <property type="project" value="UniProtKB-SubCell"/>
</dbReference>
<protein>
    <recommendedName>
        <fullName evidence="9">Phosphopantetheine adenylyltransferase</fullName>
        <ecNumber evidence="9">2.7.7.3</ecNumber>
    </recommendedName>
    <alternativeName>
        <fullName evidence="9">Dephospho-CoA pyrophosphorylase</fullName>
    </alternativeName>
    <alternativeName>
        <fullName evidence="9">Pantetheine-phosphate adenylyltransferase</fullName>
        <shortName evidence="9">PPAT</shortName>
    </alternativeName>
</protein>
<evidence type="ECO:0000256" key="3">
    <source>
        <dbReference type="ARBA" id="ARBA00022695"/>
    </source>
</evidence>
<dbReference type="PANTHER" id="PTHR21342">
    <property type="entry name" value="PHOSPHOPANTETHEINE ADENYLYLTRANSFERASE"/>
    <property type="match status" value="1"/>
</dbReference>
<feature type="binding site" evidence="9">
    <location>
        <position position="9"/>
    </location>
    <ligand>
        <name>substrate</name>
    </ligand>
</feature>
<keyword evidence="7 9" id="KW-0173">Coenzyme A biosynthesis</keyword>
<dbReference type="GO" id="GO:0015937">
    <property type="term" value="P:coenzyme A biosynthetic process"/>
    <property type="evidence" value="ECO:0007669"/>
    <property type="project" value="UniProtKB-UniRule"/>
</dbReference>
<dbReference type="PANTHER" id="PTHR21342:SF1">
    <property type="entry name" value="PHOSPHOPANTETHEINE ADENYLYLTRANSFERASE"/>
    <property type="match status" value="1"/>
</dbReference>
<dbReference type="EMBL" id="DXCV01000001">
    <property type="protein sequence ID" value="HIY87091.1"/>
    <property type="molecule type" value="Genomic_DNA"/>
</dbReference>
<keyword evidence="1 9" id="KW-0963">Cytoplasm</keyword>
<comment type="function">
    <text evidence="9">Reversibly transfers an adenylyl group from ATP to 4'-phosphopantetheine, yielding dephospho-CoA (dPCoA) and pyrophosphate.</text>
</comment>
<feature type="site" description="Transition state stabilizer" evidence="9">
    <location>
        <position position="17"/>
    </location>
</feature>
<evidence type="ECO:0000313" key="12">
    <source>
        <dbReference type="Proteomes" id="UP000886851"/>
    </source>
</evidence>
<evidence type="ECO:0000256" key="7">
    <source>
        <dbReference type="ARBA" id="ARBA00022993"/>
    </source>
</evidence>
<evidence type="ECO:0000313" key="11">
    <source>
        <dbReference type="EMBL" id="HIY87091.1"/>
    </source>
</evidence>
<comment type="subcellular location">
    <subcellularLocation>
        <location evidence="9">Cytoplasm</location>
    </subcellularLocation>
</comment>
<evidence type="ECO:0000259" key="10">
    <source>
        <dbReference type="Pfam" id="PF01467"/>
    </source>
</evidence>
<dbReference type="EC" id="2.7.7.3" evidence="9"/>
<feature type="binding site" evidence="9">
    <location>
        <position position="98"/>
    </location>
    <ligand>
        <name>ATP</name>
        <dbReference type="ChEBI" id="CHEBI:30616"/>
    </ligand>
</feature>
<evidence type="ECO:0000256" key="8">
    <source>
        <dbReference type="ARBA" id="ARBA00029346"/>
    </source>
</evidence>
<dbReference type="InterPro" id="IPR014729">
    <property type="entry name" value="Rossmann-like_a/b/a_fold"/>
</dbReference>
<gene>
    <name evidence="9 11" type="primary">coaD</name>
    <name evidence="11" type="ORF">H9824_00055</name>
</gene>
<reference evidence="11" key="1">
    <citation type="journal article" date="2021" name="PeerJ">
        <title>Extensive microbial diversity within the chicken gut microbiome revealed by metagenomics and culture.</title>
        <authorList>
            <person name="Gilroy R."/>
            <person name="Ravi A."/>
            <person name="Getino M."/>
            <person name="Pursley I."/>
            <person name="Horton D.L."/>
            <person name="Alikhan N.F."/>
            <person name="Baker D."/>
            <person name="Gharbi K."/>
            <person name="Hall N."/>
            <person name="Watson M."/>
            <person name="Adriaenssens E.M."/>
            <person name="Foster-Nyarko E."/>
            <person name="Jarju S."/>
            <person name="Secka A."/>
            <person name="Antonio M."/>
            <person name="Oren A."/>
            <person name="Chaudhuri R.R."/>
            <person name="La Ragione R."/>
            <person name="Hildebrand F."/>
            <person name="Pallen M.J."/>
        </authorList>
    </citation>
    <scope>NUCLEOTIDE SEQUENCE</scope>
    <source>
        <strain evidence="11">Gambia2-208</strain>
    </source>
</reference>